<keyword evidence="4" id="KW-0328">Glycosyltransferase</keyword>
<protein>
    <submittedName>
        <fullName evidence="10">GT21 family glycosyltransferase</fullName>
    </submittedName>
</protein>
<dbReference type="EMBL" id="CP019082">
    <property type="protein sequence ID" value="APW62422.1"/>
    <property type="molecule type" value="Genomic_DNA"/>
</dbReference>
<dbReference type="AlphaFoldDB" id="A0A1U7CU18"/>
<evidence type="ECO:0000256" key="5">
    <source>
        <dbReference type="ARBA" id="ARBA00022679"/>
    </source>
</evidence>
<dbReference type="InterPro" id="IPR025993">
    <property type="entry name" value="Ceramide_glucosylTrfase"/>
</dbReference>
<keyword evidence="5 10" id="KW-0808">Transferase</keyword>
<keyword evidence="8 9" id="KW-0472">Membrane</keyword>
<keyword evidence="6 9" id="KW-0812">Transmembrane</keyword>
<evidence type="ECO:0000256" key="8">
    <source>
        <dbReference type="ARBA" id="ARBA00023136"/>
    </source>
</evidence>
<dbReference type="CDD" id="cd02520">
    <property type="entry name" value="Glucosylceramide_synthase"/>
    <property type="match status" value="1"/>
</dbReference>
<evidence type="ECO:0000256" key="3">
    <source>
        <dbReference type="ARBA" id="ARBA00004991"/>
    </source>
</evidence>
<name>A0A1U7CU18_9BACT</name>
<dbReference type="PANTHER" id="PTHR12726">
    <property type="entry name" value="CERAMIDE GLUCOSYLTRANSFERASE"/>
    <property type="match status" value="1"/>
</dbReference>
<accession>A0A1U7CU18</accession>
<keyword evidence="7 9" id="KW-1133">Transmembrane helix</keyword>
<feature type="transmembrane region" description="Helical" evidence="9">
    <location>
        <begin position="12"/>
        <end position="36"/>
    </location>
</feature>
<dbReference type="GO" id="GO:0008120">
    <property type="term" value="F:ceramide glucosyltransferase activity"/>
    <property type="evidence" value="ECO:0007669"/>
    <property type="project" value="TreeGrafter"/>
</dbReference>
<comment type="pathway">
    <text evidence="2">Lipid metabolism; sphingolipid metabolism.</text>
</comment>
<dbReference type="GO" id="GO:0016020">
    <property type="term" value="C:membrane"/>
    <property type="evidence" value="ECO:0007669"/>
    <property type="project" value="UniProtKB-SubCell"/>
</dbReference>
<comment type="pathway">
    <text evidence="3">Sphingolipid metabolism.</text>
</comment>
<keyword evidence="11" id="KW-1185">Reference proteome</keyword>
<sequence>MGSNMASSQASNLILGLAAVVAVSSTLASMVCLMWATRRRRNLPDHTPPVTIFKPLKGLDEELDENLRSFFQLDYPVYQLLFCVADPADPAIAVVQKLMHEFPAVDARMIVGCPSFGLNPKVESLAAMAPYRKHDVILISDSNVRARPSYLRETACYLAEPGVGLVTNLFVGVGQRQAGAVMENLQLNGYIAGGMAMASAMGVTCVVGKSMMIPVRVLDAIGGFAGVRNLLAEDQVIGVLVRKAGYSIRLSHHVIENVNRNRDFSWFLNRHSRWFKIRRRMALPAFVFEPLANLATIGLVWAFSGDSGLAWGGLLGLVGLGMARDVFQTRWLGGPTPKLRHLLYSPIKDVMLLPLWFDAVVNSRVQWRGHRFHVGRLTRLRSARATRDVRRRMRRVRRYRIQNGAPRVFTTRLRFWSEDLGKPGA</sequence>
<evidence type="ECO:0000256" key="1">
    <source>
        <dbReference type="ARBA" id="ARBA00004141"/>
    </source>
</evidence>
<evidence type="ECO:0000256" key="6">
    <source>
        <dbReference type="ARBA" id="ARBA00022692"/>
    </source>
</evidence>
<proteinExistence type="predicted"/>
<dbReference type="Gene3D" id="3.90.550.10">
    <property type="entry name" value="Spore Coat Polysaccharide Biosynthesis Protein SpsA, Chain A"/>
    <property type="match status" value="1"/>
</dbReference>
<evidence type="ECO:0000256" key="2">
    <source>
        <dbReference type="ARBA" id="ARBA00004760"/>
    </source>
</evidence>
<comment type="subcellular location">
    <subcellularLocation>
        <location evidence="1">Membrane</location>
        <topology evidence="1">Multi-pass membrane protein</topology>
    </subcellularLocation>
</comment>
<gene>
    <name evidence="10" type="ORF">BSF38_03966</name>
</gene>
<organism evidence="10 11">
    <name type="scientific">Paludisphaera borealis</name>
    <dbReference type="NCBI Taxonomy" id="1387353"/>
    <lineage>
        <taxon>Bacteria</taxon>
        <taxon>Pseudomonadati</taxon>
        <taxon>Planctomycetota</taxon>
        <taxon>Planctomycetia</taxon>
        <taxon>Isosphaerales</taxon>
        <taxon>Isosphaeraceae</taxon>
        <taxon>Paludisphaera</taxon>
    </lineage>
</organism>
<evidence type="ECO:0000313" key="11">
    <source>
        <dbReference type="Proteomes" id="UP000186309"/>
    </source>
</evidence>
<dbReference type="GO" id="GO:0006679">
    <property type="term" value="P:glucosylceramide biosynthetic process"/>
    <property type="evidence" value="ECO:0007669"/>
    <property type="project" value="TreeGrafter"/>
</dbReference>
<evidence type="ECO:0000256" key="9">
    <source>
        <dbReference type="SAM" id="Phobius"/>
    </source>
</evidence>
<feature type="transmembrane region" description="Helical" evidence="9">
    <location>
        <begin position="281"/>
        <end position="303"/>
    </location>
</feature>
<evidence type="ECO:0000256" key="4">
    <source>
        <dbReference type="ARBA" id="ARBA00022676"/>
    </source>
</evidence>
<dbReference type="PANTHER" id="PTHR12726:SF0">
    <property type="entry name" value="CERAMIDE GLUCOSYLTRANSFERASE"/>
    <property type="match status" value="1"/>
</dbReference>
<reference evidence="11" key="1">
    <citation type="submission" date="2016-12" db="EMBL/GenBank/DDBJ databases">
        <title>Comparative genomics of four Isosphaeraceae planctomycetes: a common pool of plasmids and glycoside hydrolase genes.</title>
        <authorList>
            <person name="Ivanova A."/>
        </authorList>
    </citation>
    <scope>NUCLEOTIDE SEQUENCE [LARGE SCALE GENOMIC DNA]</scope>
    <source>
        <strain evidence="11">PX4</strain>
    </source>
</reference>
<dbReference type="SUPFAM" id="SSF53448">
    <property type="entry name" value="Nucleotide-diphospho-sugar transferases"/>
    <property type="match status" value="1"/>
</dbReference>
<dbReference type="Pfam" id="PF13506">
    <property type="entry name" value="Glyco_transf_21"/>
    <property type="match status" value="1"/>
</dbReference>
<dbReference type="KEGG" id="pbor:BSF38_03966"/>
<evidence type="ECO:0000313" key="10">
    <source>
        <dbReference type="EMBL" id="APW62422.1"/>
    </source>
</evidence>
<dbReference type="STRING" id="1387353.BSF38_03966"/>
<dbReference type="InterPro" id="IPR029044">
    <property type="entry name" value="Nucleotide-diphossugar_trans"/>
</dbReference>
<evidence type="ECO:0000256" key="7">
    <source>
        <dbReference type="ARBA" id="ARBA00022989"/>
    </source>
</evidence>
<dbReference type="Proteomes" id="UP000186309">
    <property type="component" value="Chromosome"/>
</dbReference>